<reference evidence="4 5" key="1">
    <citation type="journal article" date="2020" name="Nat. Commun.">
        <title>Genome of Tripterygium wilfordii and identification of cytochrome P450 involved in triptolide biosynthesis.</title>
        <authorList>
            <person name="Tu L."/>
            <person name="Su P."/>
            <person name="Zhang Z."/>
            <person name="Gao L."/>
            <person name="Wang J."/>
            <person name="Hu T."/>
            <person name="Zhou J."/>
            <person name="Zhang Y."/>
            <person name="Zhao Y."/>
            <person name="Liu Y."/>
            <person name="Song Y."/>
            <person name="Tong Y."/>
            <person name="Lu Y."/>
            <person name="Yang J."/>
            <person name="Xu C."/>
            <person name="Jia M."/>
            <person name="Peters R.J."/>
            <person name="Huang L."/>
            <person name="Gao W."/>
        </authorList>
    </citation>
    <scope>NUCLEOTIDE SEQUENCE [LARGE SCALE GENOMIC DNA]</scope>
    <source>
        <strain evidence="5">cv. XIE 37</strain>
        <tissue evidence="4">Leaf</tissue>
    </source>
</reference>
<dbReference type="InterPro" id="IPR011009">
    <property type="entry name" value="Kinase-like_dom_sf"/>
</dbReference>
<dbReference type="SUPFAM" id="SSF56112">
    <property type="entry name" value="Protein kinase-like (PK-like)"/>
    <property type="match status" value="1"/>
</dbReference>
<dbReference type="GO" id="GO:0035556">
    <property type="term" value="P:intracellular signal transduction"/>
    <property type="evidence" value="ECO:0007669"/>
    <property type="project" value="TreeGrafter"/>
</dbReference>
<protein>
    <submittedName>
        <fullName evidence="4">Serine/threonine-protein kinase GRIK1 isoform X2</fullName>
    </submittedName>
</protein>
<evidence type="ECO:0000313" key="4">
    <source>
        <dbReference type="EMBL" id="KAF5744697.1"/>
    </source>
</evidence>
<comment type="caution">
    <text evidence="4">The sequence shown here is derived from an EMBL/GenBank/DDBJ whole genome shotgun (WGS) entry which is preliminary data.</text>
</comment>
<dbReference type="Pfam" id="PF00069">
    <property type="entry name" value="Pkinase"/>
    <property type="match status" value="1"/>
</dbReference>
<keyword evidence="1" id="KW-0547">Nucleotide-binding</keyword>
<accession>A0A7J7DEB1</accession>
<dbReference type="PANTHER" id="PTHR24346:SF39">
    <property type="entry name" value="SERINE_THREONINE-PROTEIN KINASE GRIK1-RELATED"/>
    <property type="match status" value="1"/>
</dbReference>
<name>A0A7J7DEB1_TRIWF</name>
<keyword evidence="2" id="KW-0067">ATP-binding</keyword>
<keyword evidence="4" id="KW-0808">Transferase</keyword>
<dbReference type="AlphaFoldDB" id="A0A7J7DEB1"/>
<evidence type="ECO:0000313" key="5">
    <source>
        <dbReference type="Proteomes" id="UP000593562"/>
    </source>
</evidence>
<dbReference type="PROSITE" id="PS50011">
    <property type="entry name" value="PROTEIN_KINASE_DOM"/>
    <property type="match status" value="1"/>
</dbReference>
<dbReference type="InterPro" id="IPR000719">
    <property type="entry name" value="Prot_kinase_dom"/>
</dbReference>
<dbReference type="GO" id="GO:0004674">
    <property type="term" value="F:protein serine/threonine kinase activity"/>
    <property type="evidence" value="ECO:0007669"/>
    <property type="project" value="TreeGrafter"/>
</dbReference>
<feature type="domain" description="Protein kinase" evidence="3">
    <location>
        <begin position="1"/>
        <end position="99"/>
    </location>
</feature>
<evidence type="ECO:0000256" key="2">
    <source>
        <dbReference type="ARBA" id="ARBA00022840"/>
    </source>
</evidence>
<dbReference type="EMBL" id="JAAARO010000007">
    <property type="protein sequence ID" value="KAF5744697.1"/>
    <property type="molecule type" value="Genomic_DNA"/>
</dbReference>
<dbReference type="InParanoid" id="A0A7J7DEB1"/>
<proteinExistence type="predicted"/>
<dbReference type="Proteomes" id="UP000593562">
    <property type="component" value="Unassembled WGS sequence"/>
</dbReference>
<dbReference type="GO" id="GO:0005524">
    <property type="term" value="F:ATP binding"/>
    <property type="evidence" value="ECO:0007669"/>
    <property type="project" value="UniProtKB-KW"/>
</dbReference>
<dbReference type="PANTHER" id="PTHR24346">
    <property type="entry name" value="MAP/MICROTUBULE AFFINITY-REGULATING KINASE"/>
    <property type="match status" value="1"/>
</dbReference>
<dbReference type="GO" id="GO:0005737">
    <property type="term" value="C:cytoplasm"/>
    <property type="evidence" value="ECO:0007669"/>
    <property type="project" value="TreeGrafter"/>
</dbReference>
<gene>
    <name evidence="4" type="ORF">HS088_TW07G00276</name>
</gene>
<sequence length="136" mass="15504">MRSIYNFLHGYISFGLAGLTYHGKAADTWAVGVTLYCMILGQYPFLGETLQDTYEKIVNNSLILPDEINPQLKNLLEGLLCKDPNQRLTLDEVARHAWIIGADGPIPQYLCWCRRKSLDKVEFDEIKDDADMTDTF</sequence>
<keyword evidence="4" id="KW-0418">Kinase</keyword>
<evidence type="ECO:0000256" key="1">
    <source>
        <dbReference type="ARBA" id="ARBA00022741"/>
    </source>
</evidence>
<keyword evidence="5" id="KW-1185">Reference proteome</keyword>
<evidence type="ECO:0000259" key="3">
    <source>
        <dbReference type="PROSITE" id="PS50011"/>
    </source>
</evidence>
<dbReference type="Gene3D" id="1.10.510.10">
    <property type="entry name" value="Transferase(Phosphotransferase) domain 1"/>
    <property type="match status" value="1"/>
</dbReference>
<organism evidence="4 5">
    <name type="scientific">Tripterygium wilfordii</name>
    <name type="common">Thunder God vine</name>
    <dbReference type="NCBI Taxonomy" id="458696"/>
    <lineage>
        <taxon>Eukaryota</taxon>
        <taxon>Viridiplantae</taxon>
        <taxon>Streptophyta</taxon>
        <taxon>Embryophyta</taxon>
        <taxon>Tracheophyta</taxon>
        <taxon>Spermatophyta</taxon>
        <taxon>Magnoliopsida</taxon>
        <taxon>eudicotyledons</taxon>
        <taxon>Gunneridae</taxon>
        <taxon>Pentapetalae</taxon>
        <taxon>rosids</taxon>
        <taxon>fabids</taxon>
        <taxon>Celastrales</taxon>
        <taxon>Celastraceae</taxon>
        <taxon>Tripterygium</taxon>
    </lineage>
</organism>